<name>V4BDJ0_LOTGI</name>
<keyword evidence="3" id="KW-1185">Reference proteome</keyword>
<dbReference type="EMBL" id="KB203019">
    <property type="protein sequence ID" value="ESO86684.1"/>
    <property type="molecule type" value="Genomic_DNA"/>
</dbReference>
<dbReference type="CTD" id="20240489"/>
<evidence type="ECO:0008006" key="4">
    <source>
        <dbReference type="Google" id="ProtNLM"/>
    </source>
</evidence>
<dbReference type="OMA" id="CKEECAM"/>
<dbReference type="Gene3D" id="3.10.100.10">
    <property type="entry name" value="Mannose-Binding Protein A, subunit A"/>
    <property type="match status" value="1"/>
</dbReference>
<dbReference type="AlphaFoldDB" id="V4BDJ0"/>
<proteinExistence type="predicted"/>
<dbReference type="KEGG" id="lgi:LOTGIDRAFT_166957"/>
<evidence type="ECO:0000313" key="3">
    <source>
        <dbReference type="Proteomes" id="UP000030746"/>
    </source>
</evidence>
<feature type="signal peptide" evidence="1">
    <location>
        <begin position="1"/>
        <end position="16"/>
    </location>
</feature>
<dbReference type="SUPFAM" id="SSF56436">
    <property type="entry name" value="C-type lectin-like"/>
    <property type="match status" value="1"/>
</dbReference>
<reference evidence="2 3" key="1">
    <citation type="journal article" date="2013" name="Nature">
        <title>Insights into bilaterian evolution from three spiralian genomes.</title>
        <authorList>
            <person name="Simakov O."/>
            <person name="Marletaz F."/>
            <person name="Cho S.J."/>
            <person name="Edsinger-Gonzales E."/>
            <person name="Havlak P."/>
            <person name="Hellsten U."/>
            <person name="Kuo D.H."/>
            <person name="Larsson T."/>
            <person name="Lv J."/>
            <person name="Arendt D."/>
            <person name="Savage R."/>
            <person name="Osoegawa K."/>
            <person name="de Jong P."/>
            <person name="Grimwood J."/>
            <person name="Chapman J.A."/>
            <person name="Shapiro H."/>
            <person name="Aerts A."/>
            <person name="Otillar R.P."/>
            <person name="Terry A.Y."/>
            <person name="Boore J.L."/>
            <person name="Grigoriev I.V."/>
            <person name="Lindberg D.R."/>
            <person name="Seaver E.C."/>
            <person name="Weisblat D.A."/>
            <person name="Putnam N.H."/>
            <person name="Rokhsar D.S."/>
        </authorList>
    </citation>
    <scope>NUCLEOTIDE SEQUENCE [LARGE SCALE GENOMIC DNA]</scope>
</reference>
<protein>
    <recommendedName>
        <fullName evidence="4">Apple domain-containing protein</fullName>
    </recommendedName>
</protein>
<evidence type="ECO:0000313" key="2">
    <source>
        <dbReference type="EMBL" id="ESO86684.1"/>
    </source>
</evidence>
<dbReference type="HOGENOM" id="CLU_1167010_0_0_1"/>
<evidence type="ECO:0000256" key="1">
    <source>
        <dbReference type="SAM" id="SignalP"/>
    </source>
</evidence>
<organism evidence="2 3">
    <name type="scientific">Lottia gigantea</name>
    <name type="common">Giant owl limpet</name>
    <dbReference type="NCBI Taxonomy" id="225164"/>
    <lineage>
        <taxon>Eukaryota</taxon>
        <taxon>Metazoa</taxon>
        <taxon>Spiralia</taxon>
        <taxon>Lophotrochozoa</taxon>
        <taxon>Mollusca</taxon>
        <taxon>Gastropoda</taxon>
        <taxon>Patellogastropoda</taxon>
        <taxon>Lottioidea</taxon>
        <taxon>Lottiidae</taxon>
        <taxon>Lottia</taxon>
    </lineage>
</organism>
<gene>
    <name evidence="2" type="ORF">LOTGIDRAFT_166957</name>
</gene>
<dbReference type="InterPro" id="IPR016187">
    <property type="entry name" value="CTDL_fold"/>
</dbReference>
<keyword evidence="1" id="KW-0732">Signal</keyword>
<dbReference type="RefSeq" id="XP_009062663.1">
    <property type="nucleotide sequence ID" value="XM_009064415.1"/>
</dbReference>
<dbReference type="GeneID" id="20240489"/>
<dbReference type="InterPro" id="IPR016186">
    <property type="entry name" value="C-type_lectin-like/link_sf"/>
</dbReference>
<dbReference type="CDD" id="cd00037">
    <property type="entry name" value="CLECT"/>
    <property type="match status" value="1"/>
</dbReference>
<dbReference type="OrthoDB" id="7357196at2759"/>
<accession>V4BDJ0</accession>
<sequence>MKVAFVLLVMVVYAHGGKQKQRDFMMYRYKPMDGYMPPLEPISFIPDKMTCALHCLDDVTCGSLSYSNVTEMCQLSDEIWTYKEISIAHFNGHFYHYNLYEMLQKNTISLPHGYRWHPDLGVALRYHFLRRLNSSNAEDYCNGEGGSLVSIDMQNKTDTIQNALTNNRKLMREDLPFMVKLTNQTESEEVVDGSGDCRAINKLGTNYTFTALPCDYKIPYICEITASTLGISTFGFLP</sequence>
<dbReference type="Proteomes" id="UP000030746">
    <property type="component" value="Unassembled WGS sequence"/>
</dbReference>
<feature type="chain" id="PRO_5004716907" description="Apple domain-containing protein" evidence="1">
    <location>
        <begin position="17"/>
        <end position="238"/>
    </location>
</feature>